<keyword evidence="1" id="KW-0677">Repeat</keyword>
<evidence type="ECO:0000256" key="2">
    <source>
        <dbReference type="ARBA" id="ARBA00023043"/>
    </source>
</evidence>
<dbReference type="Gene3D" id="1.25.40.20">
    <property type="entry name" value="Ankyrin repeat-containing domain"/>
    <property type="match status" value="3"/>
</dbReference>
<dbReference type="InterPro" id="IPR002110">
    <property type="entry name" value="Ankyrin_rpt"/>
</dbReference>
<dbReference type="InterPro" id="IPR036770">
    <property type="entry name" value="Ankyrin_rpt-contain_sf"/>
</dbReference>
<keyword evidence="2 3" id="KW-0040">ANK repeat</keyword>
<feature type="repeat" description="ANK" evidence="3">
    <location>
        <begin position="592"/>
        <end position="621"/>
    </location>
</feature>
<name>A0ABR1IZV6_9AGAR</name>
<evidence type="ECO:0000256" key="3">
    <source>
        <dbReference type="PROSITE-ProRule" id="PRU00023"/>
    </source>
</evidence>
<feature type="repeat" description="ANK" evidence="3">
    <location>
        <begin position="460"/>
        <end position="489"/>
    </location>
</feature>
<dbReference type="SUPFAM" id="SSF48403">
    <property type="entry name" value="Ankyrin repeat"/>
    <property type="match status" value="1"/>
</dbReference>
<evidence type="ECO:0000256" key="1">
    <source>
        <dbReference type="ARBA" id="ARBA00022737"/>
    </source>
</evidence>
<feature type="repeat" description="ANK" evidence="3">
    <location>
        <begin position="556"/>
        <end position="588"/>
    </location>
</feature>
<dbReference type="SMART" id="SM00248">
    <property type="entry name" value="ANK"/>
    <property type="match status" value="11"/>
</dbReference>
<dbReference type="Pfam" id="PF12796">
    <property type="entry name" value="Ank_2"/>
    <property type="match status" value="3"/>
</dbReference>
<dbReference type="Pfam" id="PF24883">
    <property type="entry name" value="NPHP3_N"/>
    <property type="match status" value="1"/>
</dbReference>
<gene>
    <name evidence="5" type="ORF">VKT23_016176</name>
</gene>
<dbReference type="InterPro" id="IPR056884">
    <property type="entry name" value="NPHP3-like_N"/>
</dbReference>
<dbReference type="PROSITE" id="PS50088">
    <property type="entry name" value="ANK_REPEAT"/>
    <property type="match status" value="8"/>
</dbReference>
<feature type="repeat" description="ANK" evidence="3">
    <location>
        <begin position="688"/>
        <end position="720"/>
    </location>
</feature>
<feature type="repeat" description="ANK" evidence="3">
    <location>
        <begin position="490"/>
        <end position="522"/>
    </location>
</feature>
<organism evidence="5 6">
    <name type="scientific">Marasmiellus scandens</name>
    <dbReference type="NCBI Taxonomy" id="2682957"/>
    <lineage>
        <taxon>Eukaryota</taxon>
        <taxon>Fungi</taxon>
        <taxon>Dikarya</taxon>
        <taxon>Basidiomycota</taxon>
        <taxon>Agaricomycotina</taxon>
        <taxon>Agaricomycetes</taxon>
        <taxon>Agaricomycetidae</taxon>
        <taxon>Agaricales</taxon>
        <taxon>Marasmiineae</taxon>
        <taxon>Omphalotaceae</taxon>
        <taxon>Marasmiellus</taxon>
    </lineage>
</organism>
<dbReference type="Proteomes" id="UP001498398">
    <property type="component" value="Unassembled WGS sequence"/>
</dbReference>
<reference evidence="5 6" key="1">
    <citation type="submission" date="2024-01" db="EMBL/GenBank/DDBJ databases">
        <title>A draft genome for the cacao thread blight pathogen Marasmiellus scandens.</title>
        <authorList>
            <person name="Baruah I.K."/>
            <person name="Leung J."/>
            <person name="Bukari Y."/>
            <person name="Amoako-Attah I."/>
            <person name="Meinhardt L.W."/>
            <person name="Bailey B.A."/>
            <person name="Cohen S.P."/>
        </authorList>
    </citation>
    <scope>NUCLEOTIDE SEQUENCE [LARGE SCALE GENOMIC DNA]</scope>
    <source>
        <strain evidence="5 6">GH-19</strain>
    </source>
</reference>
<dbReference type="PROSITE" id="PS50297">
    <property type="entry name" value="ANK_REP_REGION"/>
    <property type="match status" value="3"/>
</dbReference>
<comment type="caution">
    <text evidence="5">The sequence shown here is derived from an EMBL/GenBank/DDBJ whole genome shotgun (WGS) entry which is preliminary data.</text>
</comment>
<keyword evidence="6" id="KW-1185">Reference proteome</keyword>
<proteinExistence type="predicted"/>
<sequence length="788" mass="86655">MVFVYYFDTRNQEKVGYLGLVSSLLCQVALKLIKLNDQYAETELAKLYSSTKPGQACKADELETTLINLLRSIESTFYIIIDALDEGEEQSKALLLFSKLVNGIANCHLFVSSGPHVNISQLSTRKDTFHIYLNPGFSGIESDIAKHVDLRLEEKPTLSPELKNEIKDVLVNSANGQFRWVDCQLSALMKIPIPKKIKHTLKNLPKTLEDTYEKTLKQIDPDLKDDARTILQWLIFSPRPLKMTEIEHILGVDLENNTFSIENSPTHLGSELHKIIDSTLIAIIQTEIVSDFPDVGGSETCWSSESIERVQLAHSSVKNYILSQEVKGHSIAMFYMDKQLAHEYIAQTCLIYILACGKKPINTNKFPLANYAVEHWAKHITAVTSISPKTLDLVYNLLNDKAIYLNLLKLYTPDRQNHEYQFDNNASLLYYAAFLGVEKIIQILLDNNADPNTQGGFYGTALEGASYKGHINIVKLLLNNKADPNIQGGKYGSALQCACLNGHVEIMKLLLDNRADPNLQEGEYGTALQQACLKNNIEIVKLLLDNKTDPNVQGGKYGTALQSASYQGHLEIVKLLLENKADPNVQGGFYGTPLQSASYQGHIVIVKLLLDNKADPNIQGGFYGTALQGACSGGHLEIAKVLLDHKAAPNVQGGVNGAALHGACSKGYIEIVELLLDKKADPNIQGGRYGTALQCACLNGHVEVVKLLLNNQADPNIIGGLYGTALQGACSKGYEEIVKLLLNNKADPNIQGGIYGTALQTAQSNAHIEIVKLLMDIDVQGDSRVTAL</sequence>
<feature type="repeat" description="ANK" evidence="3">
    <location>
        <begin position="655"/>
        <end position="687"/>
    </location>
</feature>
<feature type="repeat" description="ANK" evidence="3">
    <location>
        <begin position="523"/>
        <end position="555"/>
    </location>
</feature>
<feature type="repeat" description="ANK" evidence="3">
    <location>
        <begin position="424"/>
        <end position="456"/>
    </location>
</feature>
<protein>
    <recommendedName>
        <fullName evidence="4">Nephrocystin 3-like N-terminal domain-containing protein</fullName>
    </recommendedName>
</protein>
<dbReference type="EMBL" id="JBANRG010000059">
    <property type="protein sequence ID" value="KAK7442204.1"/>
    <property type="molecule type" value="Genomic_DNA"/>
</dbReference>
<evidence type="ECO:0000313" key="6">
    <source>
        <dbReference type="Proteomes" id="UP001498398"/>
    </source>
</evidence>
<dbReference type="Pfam" id="PF13637">
    <property type="entry name" value="Ank_4"/>
    <property type="match status" value="1"/>
</dbReference>
<accession>A0ABR1IZV6</accession>
<evidence type="ECO:0000313" key="5">
    <source>
        <dbReference type="EMBL" id="KAK7442204.1"/>
    </source>
</evidence>
<evidence type="ECO:0000259" key="4">
    <source>
        <dbReference type="Pfam" id="PF24883"/>
    </source>
</evidence>
<dbReference type="PANTHER" id="PTHR24171:SF8">
    <property type="entry name" value="BRCA1-ASSOCIATED RING DOMAIN PROTEIN 1"/>
    <property type="match status" value="1"/>
</dbReference>
<feature type="domain" description="Nephrocystin 3-like N-terminal" evidence="4">
    <location>
        <begin position="3"/>
        <end position="113"/>
    </location>
</feature>
<dbReference type="PANTHER" id="PTHR24171">
    <property type="entry name" value="ANKYRIN REPEAT DOMAIN-CONTAINING PROTEIN 39-RELATED"/>
    <property type="match status" value="1"/>
</dbReference>